<dbReference type="Proteomes" id="UP000315343">
    <property type="component" value="Unassembled WGS sequence"/>
</dbReference>
<proteinExistence type="predicted"/>
<accession>A0A562JAA1</accession>
<name>A0A562JAA1_9FIRM</name>
<sequence>MEENIIELINEEGKKEKLVVEATFHIDDTMYAVLHEINSDEGMIFYVEETEDGNGVFIPVEDEEEIQEVIEVYEGIADDLI</sequence>
<evidence type="ECO:0000313" key="2">
    <source>
        <dbReference type="Proteomes" id="UP000315343"/>
    </source>
</evidence>
<evidence type="ECO:0000313" key="1">
    <source>
        <dbReference type="EMBL" id="TWH79815.1"/>
    </source>
</evidence>
<gene>
    <name evidence="1" type="ORF">LY60_02134</name>
</gene>
<dbReference type="RefSeq" id="WP_019228129.1">
    <property type="nucleotide sequence ID" value="NZ_DAMBUX010000001.1"/>
</dbReference>
<dbReference type="EMBL" id="VLKH01000005">
    <property type="protein sequence ID" value="TWH79815.1"/>
    <property type="molecule type" value="Genomic_DNA"/>
</dbReference>
<keyword evidence="2" id="KW-1185">Reference proteome</keyword>
<organism evidence="1 2">
    <name type="scientific">Sedimentibacter saalensis</name>
    <dbReference type="NCBI Taxonomy" id="130788"/>
    <lineage>
        <taxon>Bacteria</taxon>
        <taxon>Bacillati</taxon>
        <taxon>Bacillota</taxon>
        <taxon>Tissierellia</taxon>
        <taxon>Sedimentibacter</taxon>
    </lineage>
</organism>
<dbReference type="Pfam" id="PF06949">
    <property type="entry name" value="DUF1292"/>
    <property type="match status" value="1"/>
</dbReference>
<dbReference type="InterPro" id="IPR009711">
    <property type="entry name" value="UPF0473"/>
</dbReference>
<comment type="caution">
    <text evidence="1">The sequence shown here is derived from an EMBL/GenBank/DDBJ whole genome shotgun (WGS) entry which is preliminary data.</text>
</comment>
<reference evidence="1 2" key="1">
    <citation type="submission" date="2019-07" db="EMBL/GenBank/DDBJ databases">
        <title>Genomic Encyclopedia of Type Strains, Phase I: the one thousand microbial genomes (KMG-I) project.</title>
        <authorList>
            <person name="Kyrpides N."/>
        </authorList>
    </citation>
    <scope>NUCLEOTIDE SEQUENCE [LARGE SCALE GENOMIC DNA]</scope>
    <source>
        <strain evidence="1 2">DSM 13558</strain>
    </source>
</reference>
<protein>
    <submittedName>
        <fullName evidence="1">Uncharacterized protein DUF1292</fullName>
    </submittedName>
</protein>
<dbReference type="AlphaFoldDB" id="A0A562JAA1"/>